<dbReference type="GO" id="GO:0003676">
    <property type="term" value="F:nucleic acid binding"/>
    <property type="evidence" value="ECO:0007669"/>
    <property type="project" value="InterPro"/>
</dbReference>
<proteinExistence type="predicted"/>
<dbReference type="AlphaFoldDB" id="X1AHS6"/>
<dbReference type="InterPro" id="IPR002711">
    <property type="entry name" value="HNH"/>
</dbReference>
<dbReference type="EMBL" id="BART01001670">
    <property type="protein sequence ID" value="GAG72243.1"/>
    <property type="molecule type" value="Genomic_DNA"/>
</dbReference>
<reference evidence="2" key="1">
    <citation type="journal article" date="2014" name="Front. Microbiol.">
        <title>High frequency of phylogenetically diverse reductive dehalogenase-homologous genes in deep subseafloor sedimentary metagenomes.</title>
        <authorList>
            <person name="Kawai M."/>
            <person name="Futagami T."/>
            <person name="Toyoda A."/>
            <person name="Takaki Y."/>
            <person name="Nishi S."/>
            <person name="Hori S."/>
            <person name="Arai W."/>
            <person name="Tsubouchi T."/>
            <person name="Morono Y."/>
            <person name="Uchiyama I."/>
            <person name="Ito T."/>
            <person name="Fujiyama A."/>
            <person name="Inagaki F."/>
            <person name="Takami H."/>
        </authorList>
    </citation>
    <scope>NUCLEOTIDE SEQUENCE</scope>
    <source>
        <strain evidence="2">Expedition CK06-06</strain>
    </source>
</reference>
<sequence length="271" mass="31087">KINVEVASFDIQKIKDPDIEGEGYQNGVKKNFWNTREYVIFRDNHTCQGCKGSSKDPVLEVHHLESRQTGEDRPDNLITLCSTCHRKLSKGKLELMFKPPEGFKAETFMNTVRWKLVNKLRKLGNSVTHTYGYITKSKRIELGLAKSHSNDAFIIAGGNTQQKTAGYLIQQVRKCNRKLFKGSRSHIRNTAPRFVKGFQRFDKVLWKGIECFISGRRKTGYFHIRMLTGEKLSSSAKYSQLKLLESAKTLLIERRIALLPSLTERVSEPCF</sequence>
<dbReference type="GO" id="GO:0008270">
    <property type="term" value="F:zinc ion binding"/>
    <property type="evidence" value="ECO:0007669"/>
    <property type="project" value="InterPro"/>
</dbReference>
<comment type="caution">
    <text evidence="2">The sequence shown here is derived from an EMBL/GenBank/DDBJ whole genome shotgun (WGS) entry which is preliminary data.</text>
</comment>
<evidence type="ECO:0000313" key="2">
    <source>
        <dbReference type="EMBL" id="GAG72243.1"/>
    </source>
</evidence>
<dbReference type="CDD" id="cd00085">
    <property type="entry name" value="HNHc"/>
    <property type="match status" value="1"/>
</dbReference>
<dbReference type="SMART" id="SM00507">
    <property type="entry name" value="HNHc"/>
    <property type="match status" value="1"/>
</dbReference>
<gene>
    <name evidence="2" type="ORF">S01H4_05678</name>
</gene>
<name>X1AHS6_9ZZZZ</name>
<feature type="domain" description="HNH nuclease" evidence="1">
    <location>
        <begin position="34"/>
        <end position="86"/>
    </location>
</feature>
<feature type="non-terminal residue" evidence="2">
    <location>
        <position position="1"/>
    </location>
</feature>
<dbReference type="GO" id="GO:0004519">
    <property type="term" value="F:endonuclease activity"/>
    <property type="evidence" value="ECO:0007669"/>
    <property type="project" value="InterPro"/>
</dbReference>
<organism evidence="2">
    <name type="scientific">marine sediment metagenome</name>
    <dbReference type="NCBI Taxonomy" id="412755"/>
    <lineage>
        <taxon>unclassified sequences</taxon>
        <taxon>metagenomes</taxon>
        <taxon>ecological metagenomes</taxon>
    </lineage>
</organism>
<accession>X1AHS6</accession>
<protein>
    <recommendedName>
        <fullName evidence="1">HNH nuclease domain-containing protein</fullName>
    </recommendedName>
</protein>
<dbReference type="InterPro" id="IPR003615">
    <property type="entry name" value="HNH_nuc"/>
</dbReference>
<evidence type="ECO:0000259" key="1">
    <source>
        <dbReference type="SMART" id="SM00507"/>
    </source>
</evidence>
<dbReference type="Pfam" id="PF01844">
    <property type="entry name" value="HNH"/>
    <property type="match status" value="1"/>
</dbReference>
<dbReference type="Gene3D" id="1.10.30.50">
    <property type="match status" value="1"/>
</dbReference>